<dbReference type="EMBL" id="JATAAI010000016">
    <property type="protein sequence ID" value="KAK1740303.1"/>
    <property type="molecule type" value="Genomic_DNA"/>
</dbReference>
<dbReference type="Proteomes" id="UP001224775">
    <property type="component" value="Unassembled WGS sequence"/>
</dbReference>
<sequence length="282" mass="31816">MPFDKEFSRPLDTMLIDAYKLTGCFNWHCRAPNPSKRCGKCGVAVYCSRTCQIADWKDKDDPHKHLCQLYCNNTNPKDWKGAKGQQFPVPVGLRGIGLMLEDDLWEAMKNRASLFFDEVSRVIEANRESYREKEIGLILNVMYNFDKPILQGAVTFHDSNGPTLNGGTECVYYILFEPVGEGGEDVRRRIHPATGSGDLSVELRRGAIEVLKEFIQKVNEHGLHINLLTYQRGLMWMSDDDFRNGAAKELEEANGGNRIEWTPDVGYDIEDSLLAASTAAFG</sequence>
<dbReference type="Pfam" id="PF01753">
    <property type="entry name" value="zf-MYND"/>
    <property type="match status" value="1"/>
</dbReference>
<dbReference type="GO" id="GO:0008270">
    <property type="term" value="F:zinc ion binding"/>
    <property type="evidence" value="ECO:0007669"/>
    <property type="project" value="UniProtKB-KW"/>
</dbReference>
<evidence type="ECO:0000313" key="7">
    <source>
        <dbReference type="Proteomes" id="UP001224775"/>
    </source>
</evidence>
<keyword evidence="1" id="KW-0479">Metal-binding</keyword>
<dbReference type="InterPro" id="IPR002893">
    <property type="entry name" value="Znf_MYND"/>
</dbReference>
<protein>
    <recommendedName>
        <fullName evidence="5">MYND-type domain-containing protein</fullName>
    </recommendedName>
</protein>
<comment type="caution">
    <text evidence="6">The sequence shown here is derived from an EMBL/GenBank/DDBJ whole genome shotgun (WGS) entry which is preliminary data.</text>
</comment>
<feature type="domain" description="MYND-type" evidence="5">
    <location>
        <begin position="26"/>
        <end position="67"/>
    </location>
</feature>
<evidence type="ECO:0000256" key="3">
    <source>
        <dbReference type="ARBA" id="ARBA00022833"/>
    </source>
</evidence>
<dbReference type="PROSITE" id="PS50865">
    <property type="entry name" value="ZF_MYND_2"/>
    <property type="match status" value="1"/>
</dbReference>
<name>A0AAD8Y600_9STRA</name>
<gene>
    <name evidence="6" type="ORF">QTG54_009253</name>
</gene>
<dbReference type="AlphaFoldDB" id="A0AAD8Y600"/>
<reference evidence="6" key="1">
    <citation type="submission" date="2023-06" db="EMBL/GenBank/DDBJ databases">
        <title>Survivors Of The Sea: Transcriptome response of Skeletonema marinoi to long-term dormancy.</title>
        <authorList>
            <person name="Pinder M.I.M."/>
            <person name="Kourtchenko O."/>
            <person name="Robertson E.K."/>
            <person name="Larsson T."/>
            <person name="Maumus F."/>
            <person name="Osuna-Cruz C.M."/>
            <person name="Vancaester E."/>
            <person name="Stenow R."/>
            <person name="Vandepoele K."/>
            <person name="Ploug H."/>
            <person name="Bruchert V."/>
            <person name="Godhe A."/>
            <person name="Topel M."/>
        </authorList>
    </citation>
    <scope>NUCLEOTIDE SEQUENCE</scope>
    <source>
        <strain evidence="6">R05AC</strain>
    </source>
</reference>
<evidence type="ECO:0000313" key="6">
    <source>
        <dbReference type="EMBL" id="KAK1740303.1"/>
    </source>
</evidence>
<keyword evidence="3" id="KW-0862">Zinc</keyword>
<keyword evidence="2 4" id="KW-0863">Zinc-finger</keyword>
<organism evidence="6 7">
    <name type="scientific">Skeletonema marinoi</name>
    <dbReference type="NCBI Taxonomy" id="267567"/>
    <lineage>
        <taxon>Eukaryota</taxon>
        <taxon>Sar</taxon>
        <taxon>Stramenopiles</taxon>
        <taxon>Ochrophyta</taxon>
        <taxon>Bacillariophyta</taxon>
        <taxon>Coscinodiscophyceae</taxon>
        <taxon>Thalassiosirophycidae</taxon>
        <taxon>Thalassiosirales</taxon>
        <taxon>Skeletonemataceae</taxon>
        <taxon>Skeletonema</taxon>
        <taxon>Skeletonema marinoi-dohrnii complex</taxon>
    </lineage>
</organism>
<evidence type="ECO:0000259" key="5">
    <source>
        <dbReference type="PROSITE" id="PS50865"/>
    </source>
</evidence>
<accession>A0AAD8Y600</accession>
<dbReference type="Gene3D" id="6.10.140.2220">
    <property type="match status" value="1"/>
</dbReference>
<proteinExistence type="predicted"/>
<evidence type="ECO:0000256" key="4">
    <source>
        <dbReference type="PROSITE-ProRule" id="PRU00134"/>
    </source>
</evidence>
<keyword evidence="7" id="KW-1185">Reference proteome</keyword>
<evidence type="ECO:0000256" key="2">
    <source>
        <dbReference type="ARBA" id="ARBA00022771"/>
    </source>
</evidence>
<dbReference type="SUPFAM" id="SSF144232">
    <property type="entry name" value="HIT/MYND zinc finger-like"/>
    <property type="match status" value="1"/>
</dbReference>
<evidence type="ECO:0000256" key="1">
    <source>
        <dbReference type="ARBA" id="ARBA00022723"/>
    </source>
</evidence>